<feature type="coiled-coil region" evidence="1">
    <location>
        <begin position="84"/>
        <end position="180"/>
    </location>
</feature>
<dbReference type="OrthoDB" id="2667266at2"/>
<accession>A0A3T1D2K7</accession>
<proteinExistence type="predicted"/>
<organism evidence="2 3">
    <name type="scientific">Cohnella abietis</name>
    <dbReference type="NCBI Taxonomy" id="2507935"/>
    <lineage>
        <taxon>Bacteria</taxon>
        <taxon>Bacillati</taxon>
        <taxon>Bacillota</taxon>
        <taxon>Bacilli</taxon>
        <taxon>Bacillales</taxon>
        <taxon>Paenibacillaceae</taxon>
        <taxon>Cohnella</taxon>
    </lineage>
</organism>
<name>A0A3T1D2K7_9BACL</name>
<evidence type="ECO:0000313" key="3">
    <source>
        <dbReference type="Proteomes" id="UP000289856"/>
    </source>
</evidence>
<evidence type="ECO:0000256" key="1">
    <source>
        <dbReference type="SAM" id="Coils"/>
    </source>
</evidence>
<dbReference type="KEGG" id="cohn:KCTCHS21_17420"/>
<keyword evidence="3" id="KW-1185">Reference proteome</keyword>
<dbReference type="Proteomes" id="UP000289856">
    <property type="component" value="Chromosome"/>
</dbReference>
<dbReference type="EMBL" id="AP019400">
    <property type="protein sequence ID" value="BBI32343.1"/>
    <property type="molecule type" value="Genomic_DNA"/>
</dbReference>
<reference evidence="2 3" key="1">
    <citation type="submission" date="2019-01" db="EMBL/GenBank/DDBJ databases">
        <title>Complete genome sequence of Cohnella hallensis HS21 isolated from Korean fir (Abies koreana) rhizospheric soil.</title>
        <authorList>
            <person name="Jiang L."/>
            <person name="Kang S.W."/>
            <person name="Kim S."/>
            <person name="Jung J."/>
            <person name="Kim C.Y."/>
            <person name="Kim D.H."/>
            <person name="Kim S.W."/>
            <person name="Lee J."/>
        </authorList>
    </citation>
    <scope>NUCLEOTIDE SEQUENCE [LARGE SCALE GENOMIC DNA]</scope>
    <source>
        <strain evidence="2 3">HS21</strain>
    </source>
</reference>
<evidence type="ECO:0000313" key="2">
    <source>
        <dbReference type="EMBL" id="BBI32343.1"/>
    </source>
</evidence>
<gene>
    <name evidence="2" type="ORF">KCTCHS21_17420</name>
</gene>
<sequence>MSTIPEGQTVERFVPDKKEFLLQIAAGKSVSKIERMWNMNPGSLHYWVGKWEWKGIKPDRAQQLLDEMAIDGEAPVSKPGLLALNELNKQEAEITELNSRLQLALERIETLTETTNNALDRNTALIQERDDYKQAAMDLESKIDTQSDQQAEIERLRTELEELESDRQILLATIDLASAASILEENVPVPKLAGRSIHTEIDAPTEQIVDELAALISYIRSGNGERFLLDLQLNEVTA</sequence>
<dbReference type="RefSeq" id="WP_130606799.1">
    <property type="nucleotide sequence ID" value="NZ_AP019400.1"/>
</dbReference>
<dbReference type="AlphaFoldDB" id="A0A3T1D2K7"/>
<protein>
    <submittedName>
        <fullName evidence="2">Uncharacterized protein</fullName>
    </submittedName>
</protein>
<keyword evidence="1" id="KW-0175">Coiled coil</keyword>